<keyword evidence="4" id="KW-1185">Reference proteome</keyword>
<evidence type="ECO:0000256" key="1">
    <source>
        <dbReference type="ARBA" id="ARBA00009129"/>
    </source>
</evidence>
<evidence type="ECO:0000313" key="4">
    <source>
        <dbReference type="Proteomes" id="UP001055804"/>
    </source>
</evidence>
<dbReference type="InterPro" id="IPR050423">
    <property type="entry name" value="UPF0337_stress_rsp"/>
</dbReference>
<gene>
    <name evidence="3" type="ORF">NJQ99_08095</name>
</gene>
<dbReference type="AlphaFoldDB" id="A0A9J6PJV9"/>
<proteinExistence type="inferred from homology"/>
<evidence type="ECO:0000259" key="2">
    <source>
        <dbReference type="Pfam" id="PF05532"/>
    </source>
</evidence>
<dbReference type="EMBL" id="JAMZFT010000002">
    <property type="protein sequence ID" value="MCP1336362.1"/>
    <property type="molecule type" value="Genomic_DNA"/>
</dbReference>
<dbReference type="PIRSF" id="PIRSF039008">
    <property type="entry name" value="YjbJ"/>
    <property type="match status" value="1"/>
</dbReference>
<organism evidence="3 4">
    <name type="scientific">Futiania mangrovi</name>
    <dbReference type="NCBI Taxonomy" id="2959716"/>
    <lineage>
        <taxon>Bacteria</taxon>
        <taxon>Pseudomonadati</taxon>
        <taxon>Pseudomonadota</taxon>
        <taxon>Alphaproteobacteria</taxon>
        <taxon>Futianiales</taxon>
        <taxon>Futianiaceae</taxon>
        <taxon>Futiania</taxon>
    </lineage>
</organism>
<dbReference type="Proteomes" id="UP001055804">
    <property type="component" value="Unassembled WGS sequence"/>
</dbReference>
<accession>A0A9J6PJV9</accession>
<comment type="similarity">
    <text evidence="1">Belongs to the UPF0337 (CsbD) family.</text>
</comment>
<evidence type="ECO:0000313" key="3">
    <source>
        <dbReference type="EMBL" id="MCP1336362.1"/>
    </source>
</evidence>
<feature type="domain" description="CsbD-like" evidence="2">
    <location>
        <begin position="4"/>
        <end position="54"/>
    </location>
</feature>
<dbReference type="Pfam" id="PF05532">
    <property type="entry name" value="CsbD"/>
    <property type="match status" value="1"/>
</dbReference>
<dbReference type="InterPro" id="IPR026042">
    <property type="entry name" value="YjbJ"/>
</dbReference>
<dbReference type="PANTHER" id="PTHR34977">
    <property type="entry name" value="UPF0337 PROTEIN YJBJ"/>
    <property type="match status" value="1"/>
</dbReference>
<dbReference type="InterPro" id="IPR008462">
    <property type="entry name" value="CsbD"/>
</dbReference>
<name>A0A9J6PJV9_9PROT</name>
<reference evidence="3" key="1">
    <citation type="submission" date="2022-06" db="EMBL/GenBank/DDBJ databases">
        <title>Isolation and Genomics of Futiania mangrovii gen. nov., sp. nov., a Rare and Metabolically-versatile member in the Class Alphaproteobacteria.</title>
        <authorList>
            <person name="Liu L."/>
            <person name="Huang W.-C."/>
            <person name="Pan J."/>
            <person name="Li J."/>
            <person name="Huang Y."/>
            <person name="Du H."/>
            <person name="Liu Y."/>
            <person name="Li M."/>
        </authorList>
    </citation>
    <scope>NUCLEOTIDE SEQUENCE</scope>
    <source>
        <strain evidence="3">FT118</strain>
    </source>
</reference>
<dbReference type="Gene3D" id="1.10.1470.10">
    <property type="entry name" value="YjbJ"/>
    <property type="match status" value="1"/>
</dbReference>
<dbReference type="PANTHER" id="PTHR34977:SF1">
    <property type="entry name" value="UPF0337 PROTEIN YJBJ"/>
    <property type="match status" value="1"/>
</dbReference>
<protein>
    <submittedName>
        <fullName evidence="3">CsbD family protein</fullName>
    </submittedName>
</protein>
<dbReference type="SUPFAM" id="SSF69047">
    <property type="entry name" value="Hypothetical protein YjbJ"/>
    <property type="match status" value="1"/>
</dbReference>
<sequence length="65" mass="7699">MNLDQIEGKWTQIKGALRQEWAKLTEDDLEFARGSREKLAGRIQERYGVAREDALEQIQEWEARH</sequence>
<comment type="caution">
    <text evidence="3">The sequence shown here is derived from an EMBL/GenBank/DDBJ whole genome shotgun (WGS) entry which is preliminary data.</text>
</comment>
<dbReference type="InterPro" id="IPR036629">
    <property type="entry name" value="YjbJ_sf"/>
</dbReference>